<reference evidence="2 3" key="1">
    <citation type="journal article" date="2011" name="Appl. Environ. Microbiol.">
        <title>Genomic and functional analyses of Rhodococcus equi phages ReqiPepy6, ReqiPoco6, ReqiPine5, and ReqiDocB7.</title>
        <authorList>
            <person name="Summer E.J."/>
            <person name="Liu M."/>
            <person name="Gill J.J."/>
            <person name="Grant M."/>
            <person name="Chan-Cortes T.N."/>
            <person name="Ferguson L."/>
            <person name="Janes C."/>
            <person name="Lange K."/>
            <person name="Bertoli M."/>
            <person name="Moore C."/>
            <person name="Orchard R.C."/>
            <person name="Cohen N."/>
            <person name="Young R."/>
        </authorList>
    </citation>
    <scope>NUCLEOTIDE SEQUENCE [LARGE SCALE GENOMIC DNA]</scope>
</reference>
<organism evidence="2 3">
    <name type="scientific">Rhodococcus phage ReqiPepy6</name>
    <dbReference type="NCBI Taxonomy" id="691965"/>
    <lineage>
        <taxon>Viruses</taxon>
        <taxon>Duplodnaviria</taxon>
        <taxon>Heunggongvirae</taxon>
        <taxon>Uroviricota</taxon>
        <taxon>Caudoviricetes</taxon>
        <taxon>Pepyhexavirus</taxon>
        <taxon>Pepyhexavirus pepy6</taxon>
    </lineage>
</organism>
<feature type="region of interest" description="Disordered" evidence="1">
    <location>
        <begin position="1"/>
        <end position="23"/>
    </location>
</feature>
<dbReference type="Proteomes" id="UP000002347">
    <property type="component" value="Segment"/>
</dbReference>
<name>D4P7G7_9CAUD</name>
<feature type="compositionally biased region" description="Basic and acidic residues" evidence="1">
    <location>
        <begin position="1"/>
        <end position="10"/>
    </location>
</feature>
<keyword evidence="3" id="KW-1185">Reference proteome</keyword>
<dbReference type="OrthoDB" id="36290at10239"/>
<proteinExistence type="predicted"/>
<evidence type="ECO:0000256" key="1">
    <source>
        <dbReference type="SAM" id="MobiDB-lite"/>
    </source>
</evidence>
<accession>D4P7G7</accession>
<dbReference type="RefSeq" id="YP_009017670.1">
    <property type="nucleotide sequence ID" value="NC_023735.1"/>
</dbReference>
<gene>
    <name evidence="2" type="ORF">Pepy6gene056</name>
</gene>
<dbReference type="EMBL" id="GU580941">
    <property type="protein sequence ID" value="ADD80947.1"/>
    <property type="molecule type" value="Genomic_DNA"/>
</dbReference>
<evidence type="ECO:0000313" key="3">
    <source>
        <dbReference type="Proteomes" id="UP000002347"/>
    </source>
</evidence>
<dbReference type="KEGG" id="vg:18565633"/>
<dbReference type="GeneID" id="18565633"/>
<protein>
    <submittedName>
        <fullName evidence="2">Gp056</fullName>
    </submittedName>
</protein>
<sequence>MHHKQDREFTYETGTDEPLNPDPAIAASMTEQGVSKCENSCKLYKHPRADIIVLAHNSSYGCKRTKSHIVSEFTEANINA</sequence>
<evidence type="ECO:0000313" key="2">
    <source>
        <dbReference type="EMBL" id="ADD80947.1"/>
    </source>
</evidence>